<evidence type="ECO:0000313" key="14">
    <source>
        <dbReference type="Proteomes" id="UP000789572"/>
    </source>
</evidence>
<dbReference type="GO" id="GO:0052917">
    <property type="term" value="F:dol-P-Man:Man(7)GlcNAc(2)-PP-Dol alpha-1,6-mannosyltransferase activity"/>
    <property type="evidence" value="ECO:0007669"/>
    <property type="project" value="UniProtKB-EC"/>
</dbReference>
<evidence type="ECO:0000256" key="6">
    <source>
        <dbReference type="ARBA" id="ARBA00022692"/>
    </source>
</evidence>
<keyword evidence="4 12" id="KW-0328">Glycosyltransferase</keyword>
<comment type="catalytic activity">
    <reaction evidence="11">
        <text>an alpha-D-Man-(1-&gt;2)-alpha-D-Man-(1-&gt;2)-alpha-D-Man-(1-&gt;3)-[alpha-D-Man-(1-&gt;2)-alpha-D-Man-(1-&gt;3)-alpha-D-Man-(1-&gt;6)]-beta-D-Man-(1-&gt;4)-beta-D-GlcNAc-(1-&gt;4)-alpha-D-GlcNAc-diphospho-di-trans,poly-cis-dolichol + a di-trans,poly-cis-dolichyl beta-D-mannosyl phosphate = an alpha-D-Man-(1-&gt;2)-alpha-D-Man-(1-&gt;2)-alpha-D-Man-(1-&gt;3)-[alpha-D-Man-(1-&gt;2)-alpha-D-Man-(1-&gt;3)-[alpha-D-Man-(1-&gt;6)]-alpha-D-Man-(1-&gt;6)]-beta-D-Man-(1-&gt;4)-beta-D-GlcNAc-(1-&gt;4)-alpha-D-GlcNAc-diphospho-di-trans,poly-cis-dolichol + a di-trans,poly-cis-dolichyl phosphate + H(+)</text>
        <dbReference type="Rhea" id="RHEA:29535"/>
        <dbReference type="Rhea" id="RHEA-COMP:19498"/>
        <dbReference type="Rhea" id="RHEA-COMP:19501"/>
        <dbReference type="Rhea" id="RHEA-COMP:19518"/>
        <dbReference type="Rhea" id="RHEA-COMP:19519"/>
        <dbReference type="ChEBI" id="CHEBI:15378"/>
        <dbReference type="ChEBI" id="CHEBI:57683"/>
        <dbReference type="ChEBI" id="CHEBI:58211"/>
        <dbReference type="ChEBI" id="CHEBI:132517"/>
        <dbReference type="ChEBI" id="CHEBI:132519"/>
        <dbReference type="EC" id="2.4.1.260"/>
    </reaction>
    <physiologicalReaction direction="left-to-right" evidence="11">
        <dbReference type="Rhea" id="RHEA:29536"/>
    </physiologicalReaction>
</comment>
<feature type="non-terminal residue" evidence="13">
    <location>
        <position position="128"/>
    </location>
</feature>
<keyword evidence="8 12" id="KW-1133">Transmembrane helix</keyword>
<keyword evidence="14" id="KW-1185">Reference proteome</keyword>
<evidence type="ECO:0000256" key="3">
    <source>
        <dbReference type="ARBA" id="ARBA00007063"/>
    </source>
</evidence>
<keyword evidence="5" id="KW-0808">Transferase</keyword>
<dbReference type="EMBL" id="CAJVPJ010007164">
    <property type="protein sequence ID" value="CAG8673885.1"/>
    <property type="molecule type" value="Genomic_DNA"/>
</dbReference>
<evidence type="ECO:0000256" key="10">
    <source>
        <dbReference type="ARBA" id="ARBA00044721"/>
    </source>
</evidence>
<evidence type="ECO:0000256" key="5">
    <source>
        <dbReference type="ARBA" id="ARBA00022679"/>
    </source>
</evidence>
<feature type="transmembrane region" description="Helical" evidence="12">
    <location>
        <begin position="98"/>
        <end position="117"/>
    </location>
</feature>
<evidence type="ECO:0000256" key="1">
    <source>
        <dbReference type="ARBA" id="ARBA00004477"/>
    </source>
</evidence>
<dbReference type="Pfam" id="PF03901">
    <property type="entry name" value="Glyco_transf_22"/>
    <property type="match status" value="1"/>
</dbReference>
<comment type="caution">
    <text evidence="13">The sequence shown here is derived from an EMBL/GenBank/DDBJ whole genome shotgun (WGS) entry which is preliminary data.</text>
</comment>
<dbReference type="GO" id="GO:0006487">
    <property type="term" value="P:protein N-linked glycosylation"/>
    <property type="evidence" value="ECO:0007669"/>
    <property type="project" value="TreeGrafter"/>
</dbReference>
<evidence type="ECO:0000256" key="7">
    <source>
        <dbReference type="ARBA" id="ARBA00022824"/>
    </source>
</evidence>
<protein>
    <recommendedName>
        <fullName evidence="12">Mannosyltransferase</fullName>
        <ecNumber evidence="12">2.4.1.-</ecNumber>
    </recommendedName>
</protein>
<keyword evidence="6 12" id="KW-0812">Transmembrane</keyword>
<dbReference type="InterPro" id="IPR005599">
    <property type="entry name" value="GPI_mannosylTrfase"/>
</dbReference>
<dbReference type="OrthoDB" id="2428089at2759"/>
<reference evidence="13" key="1">
    <citation type="submission" date="2021-06" db="EMBL/GenBank/DDBJ databases">
        <authorList>
            <person name="Kallberg Y."/>
            <person name="Tangrot J."/>
            <person name="Rosling A."/>
        </authorList>
    </citation>
    <scope>NUCLEOTIDE SEQUENCE</scope>
    <source>
        <strain evidence="13">IA702</strain>
    </source>
</reference>
<evidence type="ECO:0000256" key="4">
    <source>
        <dbReference type="ARBA" id="ARBA00022676"/>
    </source>
</evidence>
<accession>A0A9N9EJ53</accession>
<dbReference type="GO" id="GO:0005789">
    <property type="term" value="C:endoplasmic reticulum membrane"/>
    <property type="evidence" value="ECO:0007669"/>
    <property type="project" value="UniProtKB-SubCell"/>
</dbReference>
<feature type="transmembrane region" description="Helical" evidence="12">
    <location>
        <begin position="66"/>
        <end position="86"/>
    </location>
</feature>
<dbReference type="Proteomes" id="UP000789572">
    <property type="component" value="Unassembled WGS sequence"/>
</dbReference>
<keyword evidence="7 12" id="KW-0256">Endoplasmic reticulum</keyword>
<comment type="caution">
    <text evidence="12">Lacks conserved residue(s) required for the propagation of feature annotation.</text>
</comment>
<keyword evidence="9 12" id="KW-0472">Membrane</keyword>
<evidence type="ECO:0000256" key="12">
    <source>
        <dbReference type="RuleBase" id="RU363075"/>
    </source>
</evidence>
<feature type="transmembrane region" description="Helical" evidence="12">
    <location>
        <begin position="33"/>
        <end position="54"/>
    </location>
</feature>
<sequence length="128" mass="14678">EESFNLQATHDILEYGIWKESLYKYDHFSFPGVVPRTFIGPLLLGGAAYPIVAVSKWFNPSLQKLWIQYLVRIILGLSTVFAMSKLRGAIKRSFGQPISIGFMLLSMCQFHTIFWISRTLPNMFAFPL</sequence>
<evidence type="ECO:0000256" key="9">
    <source>
        <dbReference type="ARBA" id="ARBA00023136"/>
    </source>
</evidence>
<evidence type="ECO:0000313" key="13">
    <source>
        <dbReference type="EMBL" id="CAG8673885.1"/>
    </source>
</evidence>
<dbReference type="PANTHER" id="PTHR22760">
    <property type="entry name" value="GLYCOSYLTRANSFERASE"/>
    <property type="match status" value="1"/>
</dbReference>
<comment type="function">
    <text evidence="10">Mannosyltransferase that operates in the biosynthetic pathway of dolichol-linked oligosaccharides, the glycan precursors employed in protein asparagine (N)-glycosylation. The assembly of dolichol-linked oligosaccharides begins on the cytosolic side of the endoplasmic reticulum membrane and finishes in its lumen. The sequential addition of sugars to dolichol pyrophosphate produces dolichol-linked oligosaccharides containing fourteen sugars, including two GlcNAcs, nine mannoses and three glucoses. Once assembled, the oligosaccharide is transferred from the lipid to nascent proteins by oligosaccharyltransferases. In the lumen of the endoplasmic reticulum, adds the eighth mannose residue in an alpha-1,6 linkage onto Man(7)GlcNAc(2)-PP-dolichol to produce Man(8)GlcNAc(2)-PP-dolichol.</text>
</comment>
<dbReference type="AlphaFoldDB" id="A0A9N9EJ53"/>
<feature type="non-terminal residue" evidence="13">
    <location>
        <position position="1"/>
    </location>
</feature>
<evidence type="ECO:0000256" key="2">
    <source>
        <dbReference type="ARBA" id="ARBA00004922"/>
    </source>
</evidence>
<gene>
    <name evidence="13" type="ORF">POCULU_LOCUS11123</name>
</gene>
<dbReference type="EC" id="2.4.1.-" evidence="12"/>
<comment type="similarity">
    <text evidence="3 12">Belongs to the glycosyltransferase 22 family.</text>
</comment>
<comment type="pathway">
    <text evidence="2">Protein modification; protein glycosylation.</text>
</comment>
<evidence type="ECO:0000256" key="8">
    <source>
        <dbReference type="ARBA" id="ARBA00022989"/>
    </source>
</evidence>
<name>A0A9N9EJ53_9GLOM</name>
<evidence type="ECO:0000256" key="11">
    <source>
        <dbReference type="ARBA" id="ARBA00048899"/>
    </source>
</evidence>
<dbReference type="PANTHER" id="PTHR22760:SF1">
    <property type="entry name" value="DOL-P-MAN:MAN(7)GLCNAC(2)-PP-DOL ALPHA-1,6-MANNOSYLTRANSFERASE"/>
    <property type="match status" value="1"/>
</dbReference>
<proteinExistence type="inferred from homology"/>
<comment type="subcellular location">
    <subcellularLocation>
        <location evidence="1 12">Endoplasmic reticulum membrane</location>
        <topology evidence="1 12">Multi-pass membrane protein</topology>
    </subcellularLocation>
</comment>
<organism evidence="13 14">
    <name type="scientific">Paraglomus occultum</name>
    <dbReference type="NCBI Taxonomy" id="144539"/>
    <lineage>
        <taxon>Eukaryota</taxon>
        <taxon>Fungi</taxon>
        <taxon>Fungi incertae sedis</taxon>
        <taxon>Mucoromycota</taxon>
        <taxon>Glomeromycotina</taxon>
        <taxon>Glomeromycetes</taxon>
        <taxon>Paraglomerales</taxon>
        <taxon>Paraglomeraceae</taxon>
        <taxon>Paraglomus</taxon>
    </lineage>
</organism>